<name>A0A8X6NTX0_NEPPI</name>
<dbReference type="Proteomes" id="UP000887013">
    <property type="component" value="Unassembled WGS sequence"/>
</dbReference>
<evidence type="ECO:0000256" key="1">
    <source>
        <dbReference type="SAM" id="MobiDB-lite"/>
    </source>
</evidence>
<feature type="region of interest" description="Disordered" evidence="1">
    <location>
        <begin position="27"/>
        <end position="51"/>
    </location>
</feature>
<keyword evidence="3" id="KW-1185">Reference proteome</keyword>
<organism evidence="2 3">
    <name type="scientific">Nephila pilipes</name>
    <name type="common">Giant wood spider</name>
    <name type="synonym">Nephila maculata</name>
    <dbReference type="NCBI Taxonomy" id="299642"/>
    <lineage>
        <taxon>Eukaryota</taxon>
        <taxon>Metazoa</taxon>
        <taxon>Ecdysozoa</taxon>
        <taxon>Arthropoda</taxon>
        <taxon>Chelicerata</taxon>
        <taxon>Arachnida</taxon>
        <taxon>Araneae</taxon>
        <taxon>Araneomorphae</taxon>
        <taxon>Entelegynae</taxon>
        <taxon>Araneoidea</taxon>
        <taxon>Nephilidae</taxon>
        <taxon>Nephila</taxon>
    </lineage>
</organism>
<accession>A0A8X6NTX0</accession>
<reference evidence="2" key="1">
    <citation type="submission" date="2020-08" db="EMBL/GenBank/DDBJ databases">
        <title>Multicomponent nature underlies the extraordinary mechanical properties of spider dragline silk.</title>
        <authorList>
            <person name="Kono N."/>
            <person name="Nakamura H."/>
            <person name="Mori M."/>
            <person name="Yoshida Y."/>
            <person name="Ohtoshi R."/>
            <person name="Malay A.D."/>
            <person name="Moran D.A.P."/>
            <person name="Tomita M."/>
            <person name="Numata K."/>
            <person name="Arakawa K."/>
        </authorList>
    </citation>
    <scope>NUCLEOTIDE SEQUENCE</scope>
</reference>
<feature type="compositionally biased region" description="Polar residues" evidence="1">
    <location>
        <begin position="37"/>
        <end position="51"/>
    </location>
</feature>
<dbReference type="EMBL" id="BMAW01013061">
    <property type="protein sequence ID" value="GFT31743.1"/>
    <property type="molecule type" value="Genomic_DNA"/>
</dbReference>
<evidence type="ECO:0000313" key="3">
    <source>
        <dbReference type="Proteomes" id="UP000887013"/>
    </source>
</evidence>
<gene>
    <name evidence="2" type="ORF">NPIL_23341</name>
</gene>
<dbReference type="AlphaFoldDB" id="A0A8X6NTX0"/>
<proteinExistence type="predicted"/>
<comment type="caution">
    <text evidence="2">The sequence shown here is derived from an EMBL/GenBank/DDBJ whole genome shotgun (WGS) entry which is preliminary data.</text>
</comment>
<protein>
    <submittedName>
        <fullName evidence="2">Uncharacterized protein</fullName>
    </submittedName>
</protein>
<sequence length="109" mass="12240">MTISPFPPSSHHLAGGEFLRTMRALPRTPLVERNRKTNQPHSTKGGKSTRQLFDVSASDRKTFFPLTGTTLRKSCFVSRADAENLFSLTHTQLSQTFFSTTSDVLFCFI</sequence>
<evidence type="ECO:0000313" key="2">
    <source>
        <dbReference type="EMBL" id="GFT31743.1"/>
    </source>
</evidence>